<accession>A0A6J1Q9P7</accession>
<evidence type="ECO:0000259" key="2">
    <source>
        <dbReference type="PROSITE" id="PS50158"/>
    </source>
</evidence>
<dbReference type="InterPro" id="IPR001878">
    <property type="entry name" value="Znf_CCHC"/>
</dbReference>
<protein>
    <submittedName>
        <fullName evidence="4">Uncharacterized protein LOC112458589</fullName>
    </submittedName>
</protein>
<dbReference type="GO" id="GO:0003676">
    <property type="term" value="F:nucleic acid binding"/>
    <property type="evidence" value="ECO:0007669"/>
    <property type="project" value="InterPro"/>
</dbReference>
<dbReference type="GeneID" id="112458589"/>
<keyword evidence="1" id="KW-0862">Zinc</keyword>
<name>A0A6J1Q9P7_9HYME</name>
<dbReference type="OrthoDB" id="7553812at2759"/>
<reference evidence="4" key="1">
    <citation type="submission" date="2025-08" db="UniProtKB">
        <authorList>
            <consortium name="RefSeq"/>
        </authorList>
    </citation>
    <scope>IDENTIFICATION</scope>
    <source>
        <tissue evidence="4">Whole body</tissue>
    </source>
</reference>
<proteinExistence type="predicted"/>
<organism evidence="3 4">
    <name type="scientific">Temnothorax curvispinosus</name>
    <dbReference type="NCBI Taxonomy" id="300111"/>
    <lineage>
        <taxon>Eukaryota</taxon>
        <taxon>Metazoa</taxon>
        <taxon>Ecdysozoa</taxon>
        <taxon>Arthropoda</taxon>
        <taxon>Hexapoda</taxon>
        <taxon>Insecta</taxon>
        <taxon>Pterygota</taxon>
        <taxon>Neoptera</taxon>
        <taxon>Endopterygota</taxon>
        <taxon>Hymenoptera</taxon>
        <taxon>Apocrita</taxon>
        <taxon>Aculeata</taxon>
        <taxon>Formicoidea</taxon>
        <taxon>Formicidae</taxon>
        <taxon>Myrmicinae</taxon>
        <taxon>Temnothorax</taxon>
    </lineage>
</organism>
<evidence type="ECO:0000313" key="3">
    <source>
        <dbReference type="Proteomes" id="UP000504618"/>
    </source>
</evidence>
<keyword evidence="1" id="KW-0863">Zinc-finger</keyword>
<keyword evidence="3" id="KW-1185">Reference proteome</keyword>
<feature type="domain" description="CCHC-type" evidence="2">
    <location>
        <begin position="413"/>
        <end position="427"/>
    </location>
</feature>
<dbReference type="Proteomes" id="UP000504618">
    <property type="component" value="Unplaced"/>
</dbReference>
<sequence length="492" mass="55243">MPLSPRRDAVRVELTFDRRHSVNARARAESMEMPRVPRRHYFRPEMPQGAQLVRDNRQNGVEENKTESLDTASARVTLEPGVEIIAVSREGAHPTAAVHANPSPSSGDRVASLSEKVNALRQSLNRHHDNVSRLLLTSKESLEKRTQIDSAFRACKEAFIELSAAYLKMIESDSQQVNIAETVRSIVGDALSDAHDKLTASLSGNLQPIEQRNAGASSVPSYAAVVSEQSCVRVARGSSIEVPRTTNLIVTPKEDFSAKYKTSRETREVLQKTIKPSEYNLKVNRITSAKNNGVRIEALTVNLPKIKSSRELEDAGLRLEQEGKINPRLLIRGVPCTMSREEIKEDLVTLNLKDHDAPELKVVYIFPRKDNRRTTNCVIEVTPDIRTHLLKDRYIFLDYFACEITDYVRVLQCFKCLAFGHFAKDCRFTTICGHCAGGHETRNCTLRSGAPECGNCKRWLPQAGRQHSALDNKNCPILRRRMSERISSINYG</sequence>
<keyword evidence="1" id="KW-0479">Metal-binding</keyword>
<dbReference type="PROSITE" id="PS50158">
    <property type="entry name" value="ZF_CCHC"/>
    <property type="match status" value="1"/>
</dbReference>
<dbReference type="RefSeq" id="XP_024878071.1">
    <property type="nucleotide sequence ID" value="XM_025022303.1"/>
</dbReference>
<dbReference type="AlphaFoldDB" id="A0A6J1Q9P7"/>
<gene>
    <name evidence="4" type="primary">LOC112458589</name>
</gene>
<dbReference type="SMART" id="SM00343">
    <property type="entry name" value="ZnF_C2HC"/>
    <property type="match status" value="1"/>
</dbReference>
<dbReference type="GO" id="GO:0008270">
    <property type="term" value="F:zinc ion binding"/>
    <property type="evidence" value="ECO:0007669"/>
    <property type="project" value="UniProtKB-KW"/>
</dbReference>
<evidence type="ECO:0000256" key="1">
    <source>
        <dbReference type="PROSITE-ProRule" id="PRU00047"/>
    </source>
</evidence>
<evidence type="ECO:0000313" key="4">
    <source>
        <dbReference type="RefSeq" id="XP_024878071.1"/>
    </source>
</evidence>